<dbReference type="EMBL" id="JAZGQO010000008">
    <property type="protein sequence ID" value="KAK6179169.1"/>
    <property type="molecule type" value="Genomic_DNA"/>
</dbReference>
<feature type="region of interest" description="Disordered" evidence="1">
    <location>
        <begin position="622"/>
        <end position="648"/>
    </location>
</feature>
<gene>
    <name evidence="2" type="ORF">SNE40_011589</name>
</gene>
<evidence type="ECO:0000313" key="3">
    <source>
        <dbReference type="Proteomes" id="UP001347796"/>
    </source>
</evidence>
<proteinExistence type="predicted"/>
<comment type="caution">
    <text evidence="2">The sequence shown here is derived from an EMBL/GenBank/DDBJ whole genome shotgun (WGS) entry which is preliminary data.</text>
</comment>
<evidence type="ECO:0000256" key="1">
    <source>
        <dbReference type="SAM" id="MobiDB-lite"/>
    </source>
</evidence>
<protein>
    <submittedName>
        <fullName evidence="2">Uncharacterized protein</fullName>
    </submittedName>
</protein>
<name>A0AAN8JNR9_PATCE</name>
<feature type="region of interest" description="Disordered" evidence="1">
    <location>
        <begin position="142"/>
        <end position="161"/>
    </location>
</feature>
<evidence type="ECO:0000313" key="2">
    <source>
        <dbReference type="EMBL" id="KAK6179169.1"/>
    </source>
</evidence>
<dbReference type="Proteomes" id="UP001347796">
    <property type="component" value="Unassembled WGS sequence"/>
</dbReference>
<accession>A0AAN8JNR9</accession>
<organism evidence="2 3">
    <name type="scientific">Patella caerulea</name>
    <name type="common">Rayed Mediterranean limpet</name>
    <dbReference type="NCBI Taxonomy" id="87958"/>
    <lineage>
        <taxon>Eukaryota</taxon>
        <taxon>Metazoa</taxon>
        <taxon>Spiralia</taxon>
        <taxon>Lophotrochozoa</taxon>
        <taxon>Mollusca</taxon>
        <taxon>Gastropoda</taxon>
        <taxon>Patellogastropoda</taxon>
        <taxon>Patelloidea</taxon>
        <taxon>Patellidae</taxon>
        <taxon>Patella</taxon>
    </lineage>
</organism>
<keyword evidence="3" id="KW-1185">Reference proteome</keyword>
<dbReference type="AlphaFoldDB" id="A0AAN8JNR9"/>
<sequence>MESTQVPMITEAAQLDSVESNKTITTPCISVLHYPKIDLKLQDNNNLSHYCLDNKNNKDLDLSSDMFDIISNILKELVQNCCDKAFEITPLSQKIHSYSSHIKDKSLVLKPDIKIRICQEINDSQNLNLSTDDNGCSIDRSMSGAPSFSPEKKVIGGNSDNSENKAVANSIYVSNLSVIHNNNAENLNNTSEIMNSMLTENKDFDERKQCEKSISFSPLSTTSYSDSDSEIFEEKTSYPCHDYLTPEITPLESRVISDVMQTGRSHIDLTKMQNTSEEFIDLLAQCKSDYSAETPVMVTDLSYDIGAVITSVESHSTNTCQTQSKKHTENVLFDKTEMIFTNSPTLNNFRSDIKVTEPEVEGEIIHGEVVCVYEKQEIEAVSDGTGLHAFFKEDIYDYEYDNSTQNKSIDINNGSFCSYIKPIPLEDSQFKYMLEDRDEMNIIDEVPVNSPTHLHVLEQNDLDIDINRRPELDESKTSDSSDLLGERSDMLVNSNVIMHCIQPTVGNKKMKINDVLALDKNRGRNQLKSNNKIEGTEKLAKFPRDEEYSQRENISNLDNDMILHPTCEYGMSLKGLSLSDEEREEELAETCIKYKDGSFELIEDMCDIKSSPDIPCAQSKTIISNNPDNNHHDMFTPDPASDDSEDYPSFPTTQCFKPSIISDYMGADSRLLHTQQEANAESRAHIPDFLDNNYEFEDEAIVPVPSYKRGISQVYTTKEYDEECHDSTELVPCINQYSTVGMLKLDHSKLPISTCFKWNPTFTCKLNEMNGCKMQPELDGGNLYMKPLVTCSRPIRLGLSKKQKTRTLHPHLR</sequence>
<reference evidence="2 3" key="1">
    <citation type="submission" date="2024-01" db="EMBL/GenBank/DDBJ databases">
        <title>The genome of the rayed Mediterranean limpet Patella caerulea (Linnaeus, 1758).</title>
        <authorList>
            <person name="Anh-Thu Weber A."/>
            <person name="Halstead-Nussloch G."/>
        </authorList>
    </citation>
    <scope>NUCLEOTIDE SEQUENCE [LARGE SCALE GENOMIC DNA]</scope>
    <source>
        <strain evidence="2">AATW-2023a</strain>
        <tissue evidence="2">Whole specimen</tissue>
    </source>
</reference>